<proteinExistence type="predicted"/>
<sequence>MEESIERRINEIYQETLKQNFDERYDILKQFDFISKNCSDEHKLKKDIIKKNFFNFMGEVLGSRVKRGFFIDFLISIFCLSFSAFAIILTAVIRSEELFLNYYLIAGFFGFIGIWGFDSNLNALKYYANLYSKEFIRKRIFG</sequence>
<dbReference type="RefSeq" id="WP_072236485.1">
    <property type="nucleotide sequence ID" value="NZ_FBNF01000033.1"/>
</dbReference>
<protein>
    <submittedName>
        <fullName evidence="2">Uncharacterized protein</fullName>
    </submittedName>
</protein>
<accession>A0A5T0JC94</accession>
<comment type="caution">
    <text evidence="2">The sequence shown here is derived from an EMBL/GenBank/DDBJ whole genome shotgun (WGS) entry which is preliminary data.</text>
</comment>
<dbReference type="EMBL" id="AACCAN010000043">
    <property type="protein sequence ID" value="EAJ9572567.1"/>
    <property type="molecule type" value="Genomic_DNA"/>
</dbReference>
<dbReference type="AlphaFoldDB" id="A0A5T0JC94"/>
<evidence type="ECO:0000256" key="1">
    <source>
        <dbReference type="SAM" id="Phobius"/>
    </source>
</evidence>
<keyword evidence="1" id="KW-1133">Transmembrane helix</keyword>
<gene>
    <name evidence="2" type="ORF">E5B80_09315</name>
</gene>
<name>A0A5T0JC94_CAMCO</name>
<organism evidence="2">
    <name type="scientific">Campylobacter coli</name>
    <dbReference type="NCBI Taxonomy" id="195"/>
    <lineage>
        <taxon>Bacteria</taxon>
        <taxon>Pseudomonadati</taxon>
        <taxon>Campylobacterota</taxon>
        <taxon>Epsilonproteobacteria</taxon>
        <taxon>Campylobacterales</taxon>
        <taxon>Campylobacteraceae</taxon>
        <taxon>Campylobacter</taxon>
    </lineage>
</organism>
<feature type="transmembrane region" description="Helical" evidence="1">
    <location>
        <begin position="69"/>
        <end position="93"/>
    </location>
</feature>
<reference evidence="2" key="1">
    <citation type="submission" date="2019-04" db="EMBL/GenBank/DDBJ databases">
        <authorList>
            <consortium name="NARMS: The National Antimicrobial Resistance Monitoring System"/>
        </authorList>
    </citation>
    <scope>NUCLEOTIDE SEQUENCE</scope>
    <source>
        <strain evidence="2">FSIS11918609</strain>
    </source>
</reference>
<evidence type="ECO:0000313" key="2">
    <source>
        <dbReference type="EMBL" id="EAJ9572567.1"/>
    </source>
</evidence>
<feature type="transmembrane region" description="Helical" evidence="1">
    <location>
        <begin position="99"/>
        <end position="117"/>
    </location>
</feature>
<keyword evidence="1" id="KW-0472">Membrane</keyword>
<keyword evidence="1" id="KW-0812">Transmembrane</keyword>